<dbReference type="Gene3D" id="2.30.29.30">
    <property type="entry name" value="Pleckstrin-homology domain (PH domain)/Phosphotyrosine-binding domain (PTB)"/>
    <property type="match status" value="1"/>
</dbReference>
<evidence type="ECO:0000256" key="7">
    <source>
        <dbReference type="RuleBase" id="RU361133"/>
    </source>
</evidence>
<dbReference type="PROSITE" id="PS50007">
    <property type="entry name" value="PIPLC_X_DOMAIN"/>
    <property type="match status" value="1"/>
</dbReference>
<dbReference type="OrthoDB" id="269822at2759"/>
<dbReference type="InterPro" id="IPR011992">
    <property type="entry name" value="EF-hand-dom_pair"/>
</dbReference>
<feature type="region of interest" description="Disordered" evidence="8">
    <location>
        <begin position="1"/>
        <end position="23"/>
    </location>
</feature>
<dbReference type="GO" id="GO:0035556">
    <property type="term" value="P:intracellular signal transduction"/>
    <property type="evidence" value="ECO:0007669"/>
    <property type="project" value="InterPro"/>
</dbReference>
<sequence length="755" mass="83484">MDPGDADPVLPPPVAMTSPRKGQLFKSTSRRLKSCSEAPSDAALLAGEVLRKCDRGGKLSPRRYFVTWDLTSLQWESTTSMAKLTNALLRSSCSIDLPAVLRVQSGVTTPRLHKMDAKQPLPRHLCFSIVLAVGKTIDFLCTDADQYNRWFLGLHSLVERLRAARAQDPERAFLYQQWIHADSNHDGMLSRAEILKVTHRLNHATAAKRAMLASFESVDTDKDGELDFDEYCAFMEIVRHREEVDTVQQLYASDGTAWSVEAWTQFLVDQGHPAASIPTLVLRYRSAATTYQGLRRYLASPGNAWWKPESMALQQDMTQPLGHYWIASSHNTYLEGDQLQSSSSVHMYISALLQSCRCVEIDTWDGDDGEPIVYHGHTLTTKIKFADVIEAIHAHAFTTSPFPVILSLENHCSEPQQIKMAQIMSKVFGTTLYYTDPGSDALPSPAALQGRILLKGKGKVAKAGNDDAASSDSDEEIADAAPKPKSKSSVASELDALLFFKGTHFHSFAECGPWQVNQMSSFSEGKVKKLTATNDGRLHFSQLNTRHLSRMYPSGVRIDSSNYNPVHGWSAGIQLVALNYQTADLHMHVNHGLFAQNGRSGYVLKPESLRQQLGTFNRTILALTVRVLSGQHLPKPAGAKKGEIIDPYVVVDVVSESSTVRKTTTTIDNNGLNPIWNAAMTFDVGLETAMHIVVMTVMDKDLDKDDMIGFAALPLSAIREGYRSVPLYAPNGTRAGPFEFATLFCHFSLLRPAAE</sequence>
<dbReference type="Gene3D" id="2.60.40.150">
    <property type="entry name" value="C2 domain"/>
    <property type="match status" value="1"/>
</dbReference>
<dbReference type="Pfam" id="PF00388">
    <property type="entry name" value="PI-PLC-X"/>
    <property type="match status" value="1"/>
</dbReference>
<dbReference type="CDD" id="cd00275">
    <property type="entry name" value="C2_PLC_like"/>
    <property type="match status" value="1"/>
</dbReference>
<protein>
    <recommendedName>
        <fullName evidence="1 7">Phosphoinositide phospholipase C</fullName>
        <ecNumber evidence="1 7">3.1.4.11</ecNumber>
    </recommendedName>
</protein>
<evidence type="ECO:0000256" key="5">
    <source>
        <dbReference type="ARBA" id="ARBA00023098"/>
    </source>
</evidence>
<evidence type="ECO:0000313" key="13">
    <source>
        <dbReference type="Proteomes" id="UP000243579"/>
    </source>
</evidence>
<comment type="catalytic activity">
    <reaction evidence="7">
        <text>a 1,2-diacyl-sn-glycero-3-phospho-(1D-myo-inositol-4,5-bisphosphate) + H2O = 1D-myo-inositol 1,4,5-trisphosphate + a 1,2-diacyl-sn-glycerol + H(+)</text>
        <dbReference type="Rhea" id="RHEA:33179"/>
        <dbReference type="ChEBI" id="CHEBI:15377"/>
        <dbReference type="ChEBI" id="CHEBI:15378"/>
        <dbReference type="ChEBI" id="CHEBI:17815"/>
        <dbReference type="ChEBI" id="CHEBI:58456"/>
        <dbReference type="ChEBI" id="CHEBI:203600"/>
        <dbReference type="EC" id="3.1.4.11"/>
    </reaction>
</comment>
<accession>A0A1V9YCM0</accession>
<evidence type="ECO:0000256" key="8">
    <source>
        <dbReference type="SAM" id="MobiDB-lite"/>
    </source>
</evidence>
<dbReference type="Pfam" id="PF00387">
    <property type="entry name" value="PI-PLC-Y"/>
    <property type="match status" value="1"/>
</dbReference>
<feature type="domain" description="PI-PLC Y-box" evidence="10">
    <location>
        <begin position="495"/>
        <end position="610"/>
    </location>
</feature>
<dbReference type="STRING" id="1202772.A0A1V9YCM0"/>
<dbReference type="PROSITE" id="PS50004">
    <property type="entry name" value="C2"/>
    <property type="match status" value="1"/>
</dbReference>
<dbReference type="InterPro" id="IPR000008">
    <property type="entry name" value="C2_dom"/>
</dbReference>
<evidence type="ECO:0000256" key="4">
    <source>
        <dbReference type="ARBA" id="ARBA00022963"/>
    </source>
</evidence>
<keyword evidence="2 7" id="KW-0378">Hydrolase</keyword>
<dbReference type="EMBL" id="JNBR01002145">
    <property type="protein sequence ID" value="OQR83471.1"/>
    <property type="molecule type" value="Genomic_DNA"/>
</dbReference>
<dbReference type="InterPro" id="IPR000909">
    <property type="entry name" value="PLipase_C_PInositol-sp_X_dom"/>
</dbReference>
<name>A0A1V9YCM0_ACHHY</name>
<dbReference type="SUPFAM" id="SSF47473">
    <property type="entry name" value="EF-hand"/>
    <property type="match status" value="1"/>
</dbReference>
<evidence type="ECO:0000256" key="3">
    <source>
        <dbReference type="ARBA" id="ARBA00022837"/>
    </source>
</evidence>
<dbReference type="SUPFAM" id="SSF49562">
    <property type="entry name" value="C2 domain (Calcium/lipid-binding domain, CaLB)"/>
    <property type="match status" value="1"/>
</dbReference>
<dbReference type="InterPro" id="IPR011993">
    <property type="entry name" value="PH-like_dom_sf"/>
</dbReference>
<proteinExistence type="predicted"/>
<dbReference type="FunFam" id="3.20.20.190:FF:000039">
    <property type="entry name" value="Phosphoinositide phospholipase C"/>
    <property type="match status" value="1"/>
</dbReference>
<feature type="domain" description="C2" evidence="9">
    <location>
        <begin position="605"/>
        <end position="729"/>
    </location>
</feature>
<gene>
    <name evidence="12" type="ORF">ACHHYP_14673</name>
</gene>
<dbReference type="PRINTS" id="PR00390">
    <property type="entry name" value="PHPHLIPASEC"/>
</dbReference>
<dbReference type="GO" id="GO:0016042">
    <property type="term" value="P:lipid catabolic process"/>
    <property type="evidence" value="ECO:0007669"/>
    <property type="project" value="UniProtKB-KW"/>
</dbReference>
<dbReference type="Gene3D" id="1.10.238.10">
    <property type="entry name" value="EF-hand"/>
    <property type="match status" value="1"/>
</dbReference>
<dbReference type="InterPro" id="IPR018247">
    <property type="entry name" value="EF_Hand_1_Ca_BS"/>
</dbReference>
<evidence type="ECO:0000256" key="1">
    <source>
        <dbReference type="ARBA" id="ARBA00012368"/>
    </source>
</evidence>
<evidence type="ECO:0000259" key="11">
    <source>
        <dbReference type="PROSITE" id="PS50222"/>
    </source>
</evidence>
<dbReference type="AlphaFoldDB" id="A0A1V9YCM0"/>
<dbReference type="PROSITE" id="PS00018">
    <property type="entry name" value="EF_HAND_1"/>
    <property type="match status" value="2"/>
</dbReference>
<keyword evidence="4 7" id="KW-0442">Lipid degradation</keyword>
<feature type="region of interest" description="Disordered" evidence="8">
    <location>
        <begin position="462"/>
        <end position="485"/>
    </location>
</feature>
<keyword evidence="6" id="KW-0807">Transducer</keyword>
<dbReference type="GO" id="GO:0005509">
    <property type="term" value="F:calcium ion binding"/>
    <property type="evidence" value="ECO:0007669"/>
    <property type="project" value="InterPro"/>
</dbReference>
<dbReference type="SMART" id="SM00149">
    <property type="entry name" value="PLCYc"/>
    <property type="match status" value="1"/>
</dbReference>
<dbReference type="Pfam" id="PF13499">
    <property type="entry name" value="EF-hand_7"/>
    <property type="match status" value="1"/>
</dbReference>
<dbReference type="InterPro" id="IPR035892">
    <property type="entry name" value="C2_domain_sf"/>
</dbReference>
<dbReference type="PANTHER" id="PTHR10336">
    <property type="entry name" value="PHOSPHOINOSITIDE-SPECIFIC PHOSPHOLIPASE C FAMILY PROTEIN"/>
    <property type="match status" value="1"/>
</dbReference>
<keyword evidence="5 7" id="KW-0443">Lipid metabolism</keyword>
<reference evidence="12 13" key="1">
    <citation type="journal article" date="2014" name="Genome Biol. Evol.">
        <title>The secreted proteins of Achlya hypogyna and Thraustotheca clavata identify the ancestral oomycete secretome and reveal gene acquisitions by horizontal gene transfer.</title>
        <authorList>
            <person name="Misner I."/>
            <person name="Blouin N."/>
            <person name="Leonard G."/>
            <person name="Richards T.A."/>
            <person name="Lane C.E."/>
        </authorList>
    </citation>
    <scope>NUCLEOTIDE SEQUENCE [LARGE SCALE GENOMIC DNA]</scope>
    <source>
        <strain evidence="12 13">ATCC 48635</strain>
    </source>
</reference>
<comment type="caution">
    <text evidence="12">The sequence shown here is derived from an EMBL/GenBank/DDBJ whole genome shotgun (WGS) entry which is preliminary data.</text>
</comment>
<dbReference type="CDD" id="cd08558">
    <property type="entry name" value="PI-PLCc_eukaryota"/>
    <property type="match status" value="1"/>
</dbReference>
<dbReference type="Gene3D" id="3.20.20.190">
    <property type="entry name" value="Phosphatidylinositol (PI) phosphodiesterase"/>
    <property type="match status" value="1"/>
</dbReference>
<feature type="compositionally biased region" description="Low complexity" evidence="8">
    <location>
        <begin position="462"/>
        <end position="471"/>
    </location>
</feature>
<dbReference type="SUPFAM" id="SSF50729">
    <property type="entry name" value="PH domain-like"/>
    <property type="match status" value="1"/>
</dbReference>
<dbReference type="Proteomes" id="UP000243579">
    <property type="component" value="Unassembled WGS sequence"/>
</dbReference>
<evidence type="ECO:0000259" key="10">
    <source>
        <dbReference type="PROSITE" id="PS50008"/>
    </source>
</evidence>
<dbReference type="PROSITE" id="PS50008">
    <property type="entry name" value="PIPLC_Y_DOMAIN"/>
    <property type="match status" value="1"/>
</dbReference>
<keyword evidence="3" id="KW-0106">Calcium</keyword>
<dbReference type="SMART" id="SM00054">
    <property type="entry name" value="EFh"/>
    <property type="match status" value="2"/>
</dbReference>
<dbReference type="SMART" id="SM00148">
    <property type="entry name" value="PLCXc"/>
    <property type="match status" value="1"/>
</dbReference>
<dbReference type="InterPro" id="IPR001192">
    <property type="entry name" value="PI-PLC_fam"/>
</dbReference>
<evidence type="ECO:0000259" key="9">
    <source>
        <dbReference type="PROSITE" id="PS50004"/>
    </source>
</evidence>
<evidence type="ECO:0000256" key="6">
    <source>
        <dbReference type="ARBA" id="ARBA00023224"/>
    </source>
</evidence>
<dbReference type="SMART" id="SM00239">
    <property type="entry name" value="C2"/>
    <property type="match status" value="1"/>
</dbReference>
<organism evidence="12 13">
    <name type="scientific">Achlya hypogyna</name>
    <name type="common">Oomycete</name>
    <name type="synonym">Protoachlya hypogyna</name>
    <dbReference type="NCBI Taxonomy" id="1202772"/>
    <lineage>
        <taxon>Eukaryota</taxon>
        <taxon>Sar</taxon>
        <taxon>Stramenopiles</taxon>
        <taxon>Oomycota</taxon>
        <taxon>Saprolegniomycetes</taxon>
        <taxon>Saprolegniales</taxon>
        <taxon>Achlyaceae</taxon>
        <taxon>Achlya</taxon>
    </lineage>
</organism>
<dbReference type="SUPFAM" id="SSF51695">
    <property type="entry name" value="PLC-like phosphodiesterases"/>
    <property type="match status" value="1"/>
</dbReference>
<dbReference type="InterPro" id="IPR002048">
    <property type="entry name" value="EF_hand_dom"/>
</dbReference>
<keyword evidence="13" id="KW-1185">Reference proteome</keyword>
<dbReference type="PROSITE" id="PS50222">
    <property type="entry name" value="EF_HAND_2"/>
    <property type="match status" value="1"/>
</dbReference>
<dbReference type="InterPro" id="IPR001711">
    <property type="entry name" value="PLipase_C_Pinositol-sp_Y"/>
</dbReference>
<evidence type="ECO:0000313" key="12">
    <source>
        <dbReference type="EMBL" id="OQR83471.1"/>
    </source>
</evidence>
<dbReference type="EC" id="3.1.4.11" evidence="1 7"/>
<dbReference type="InterPro" id="IPR017946">
    <property type="entry name" value="PLC-like_Pdiesterase_TIM-brl"/>
</dbReference>
<dbReference type="GO" id="GO:0004435">
    <property type="term" value="F:phosphatidylinositol-4,5-bisphosphate phospholipase C activity"/>
    <property type="evidence" value="ECO:0007669"/>
    <property type="project" value="UniProtKB-EC"/>
</dbReference>
<dbReference type="Pfam" id="PF00168">
    <property type="entry name" value="C2"/>
    <property type="match status" value="1"/>
</dbReference>
<feature type="domain" description="EF-hand" evidence="11">
    <location>
        <begin position="206"/>
        <end position="241"/>
    </location>
</feature>
<evidence type="ECO:0000256" key="2">
    <source>
        <dbReference type="ARBA" id="ARBA00022801"/>
    </source>
</evidence>